<dbReference type="FunFam" id="2.130.10.10:FF:000378">
    <property type="entry name" value="U3 small nucleolar RNA-associated protein 7"/>
    <property type="match status" value="1"/>
</dbReference>
<dbReference type="PANTHER" id="PTHR14085">
    <property type="entry name" value="WD-REPEAT PROTEIN BING4"/>
    <property type="match status" value="1"/>
</dbReference>
<dbReference type="GO" id="GO:0030686">
    <property type="term" value="C:90S preribosome"/>
    <property type="evidence" value="ECO:0007669"/>
    <property type="project" value="TreeGrafter"/>
</dbReference>
<evidence type="ECO:0000256" key="4">
    <source>
        <dbReference type="ARBA" id="ARBA00022737"/>
    </source>
</evidence>
<dbReference type="EMBL" id="JABAHT010001255">
    <property type="protein sequence ID" value="KAF4649636.1"/>
    <property type="molecule type" value="Genomic_DNA"/>
</dbReference>
<dbReference type="SMART" id="SM01033">
    <property type="entry name" value="BING4CT"/>
    <property type="match status" value="1"/>
</dbReference>
<comment type="caution">
    <text evidence="10">The sequence shown here is derived from an EMBL/GenBank/DDBJ whole genome shotgun (WGS) entry which is preliminary data.</text>
</comment>
<evidence type="ECO:0000256" key="2">
    <source>
        <dbReference type="ARBA" id="ARBA00022552"/>
    </source>
</evidence>
<dbReference type="InterPro" id="IPR036322">
    <property type="entry name" value="WD40_repeat_dom_sf"/>
</dbReference>
<evidence type="ECO:0000313" key="11">
    <source>
        <dbReference type="Proteomes" id="UP000570595"/>
    </source>
</evidence>
<dbReference type="GO" id="GO:0032040">
    <property type="term" value="C:small-subunit processome"/>
    <property type="evidence" value="ECO:0007669"/>
    <property type="project" value="TreeGrafter"/>
</dbReference>
<evidence type="ECO:0000259" key="8">
    <source>
        <dbReference type="SMART" id="SM01033"/>
    </source>
</evidence>
<accession>A0A7J6KV49</accession>
<evidence type="ECO:0000256" key="3">
    <source>
        <dbReference type="ARBA" id="ARBA00022574"/>
    </source>
</evidence>
<dbReference type="Proteomes" id="UP000570595">
    <property type="component" value="Unassembled WGS sequence"/>
</dbReference>
<feature type="domain" description="BING4 C-terminal" evidence="8">
    <location>
        <begin position="407"/>
        <end position="486"/>
    </location>
</feature>
<dbReference type="InterPro" id="IPR001680">
    <property type="entry name" value="WD40_rpt"/>
</dbReference>
<dbReference type="SUPFAM" id="SSF50978">
    <property type="entry name" value="WD40 repeat-like"/>
    <property type="match status" value="1"/>
</dbReference>
<protein>
    <recommendedName>
        <fullName evidence="8">BING4 C-terminal domain-containing protein</fullName>
    </recommendedName>
</protein>
<dbReference type="InterPro" id="IPR012952">
    <property type="entry name" value="BING4_C_dom"/>
</dbReference>
<evidence type="ECO:0000313" key="10">
    <source>
        <dbReference type="EMBL" id="KAF4650366.1"/>
    </source>
</evidence>
<dbReference type="Pfam" id="PF08149">
    <property type="entry name" value="BING4CT"/>
    <property type="match status" value="1"/>
</dbReference>
<dbReference type="InterPro" id="IPR015943">
    <property type="entry name" value="WD40/YVTN_repeat-like_dom_sf"/>
</dbReference>
<dbReference type="AlphaFoldDB" id="A0A7J6KV49"/>
<evidence type="ECO:0000313" key="9">
    <source>
        <dbReference type="EMBL" id="KAF4649636.1"/>
    </source>
</evidence>
<comment type="subcellular location">
    <subcellularLocation>
        <location evidence="1">Nucleus</location>
        <location evidence="1">Nucleolus</location>
    </subcellularLocation>
</comment>
<feature type="repeat" description="WD" evidence="6">
    <location>
        <begin position="320"/>
        <end position="361"/>
    </location>
</feature>
<organism evidence="10 12">
    <name type="scientific">Perkinsus olseni</name>
    <name type="common">Perkinsus atlanticus</name>
    <dbReference type="NCBI Taxonomy" id="32597"/>
    <lineage>
        <taxon>Eukaryota</taxon>
        <taxon>Sar</taxon>
        <taxon>Alveolata</taxon>
        <taxon>Perkinsozoa</taxon>
        <taxon>Perkinsea</taxon>
        <taxon>Perkinsida</taxon>
        <taxon>Perkinsidae</taxon>
        <taxon>Perkinsus</taxon>
    </lineage>
</organism>
<sequence length="583" mass="64975">AGPVKCNLRRLKAGFQHVDRVTSFGGIVAGEAPLEPPKRQRLEAEEVHVAVDDSGEVKLDNKTFRDIAKKYRKVDGLGKKGVKRMAKSLKQRRDLRHKSMIQEADEAQLVATEIFARNDDAGGIEMDDGVRKSYNLSQKELASQVDIGTQRKLFDFNLPGGPFTVNTSTNGRYMVVGSRGGQFTVLDRHSMNPLCSEQLDEPILDTTFLHDHTLFAAAQRKYTYIYDSATGAEVHCLKDHLNSTHLEFLPRHYLLVSGSETGEIRYRDVSTGQHVAKIVTRQGPIQSMRQNPANAVMVTGHARGHVCMWTPNIKEPALKMLAHFGQVTALDVTSDGKYLVTCGSDSKWKVYDLRKPSEELQRCSFSGRAPTSMDISFGDADLAFGFGSSVSVFRGSDVFRSGKAPSTYLKNSYNGQQVSSVRFVPYEDLLLVGTSAGFNSMLVPGAGYTQFDSYVANPYETTKQRRETQVRSLLEKLQPDMIALDANFIGRVQAPKKKKVTKPLSDSEESEAEEESFAAKHKMRGKSKAGKRQQRMNKMRGEAERKRRSRRAGESKVDVEEKSLESARAEHGALARFYVNKSD</sequence>
<dbReference type="PROSITE" id="PS50082">
    <property type="entry name" value="WD_REPEATS_2"/>
    <property type="match status" value="1"/>
</dbReference>
<dbReference type="Proteomes" id="UP000572268">
    <property type="component" value="Unassembled WGS sequence"/>
</dbReference>
<dbReference type="GO" id="GO:0000462">
    <property type="term" value="P:maturation of SSU-rRNA from tricistronic rRNA transcript (SSU-rRNA, 5.8S rRNA, LSU-rRNA)"/>
    <property type="evidence" value="ECO:0007669"/>
    <property type="project" value="TreeGrafter"/>
</dbReference>
<dbReference type="PANTHER" id="PTHR14085:SF3">
    <property type="entry name" value="WD REPEAT-CONTAINING PROTEIN 46"/>
    <property type="match status" value="1"/>
</dbReference>
<feature type="compositionally biased region" description="Basic residues" evidence="7">
    <location>
        <begin position="519"/>
        <end position="538"/>
    </location>
</feature>
<dbReference type="OrthoDB" id="10251154at2759"/>
<dbReference type="SMART" id="SM00320">
    <property type="entry name" value="WD40"/>
    <property type="match status" value="4"/>
</dbReference>
<dbReference type="EMBL" id="JABANN010001267">
    <property type="protein sequence ID" value="KAF4650366.1"/>
    <property type="molecule type" value="Genomic_DNA"/>
</dbReference>
<keyword evidence="5" id="KW-0539">Nucleus</keyword>
<evidence type="ECO:0000256" key="6">
    <source>
        <dbReference type="PROSITE-ProRule" id="PRU00221"/>
    </source>
</evidence>
<dbReference type="Gene3D" id="2.130.10.10">
    <property type="entry name" value="YVTN repeat-like/Quinoprotein amine dehydrogenase"/>
    <property type="match status" value="2"/>
</dbReference>
<feature type="compositionally biased region" description="Acidic residues" evidence="7">
    <location>
        <begin position="506"/>
        <end position="516"/>
    </location>
</feature>
<proteinExistence type="predicted"/>
<feature type="region of interest" description="Disordered" evidence="7">
    <location>
        <begin position="495"/>
        <end position="571"/>
    </location>
</feature>
<keyword evidence="4" id="KW-0677">Repeat</keyword>
<gene>
    <name evidence="10" type="ORF">FOL46_001008</name>
    <name evidence="9" type="ORF">FOZ61_001118</name>
</gene>
<dbReference type="InterPro" id="IPR040315">
    <property type="entry name" value="WDR46/Utp7"/>
</dbReference>
<evidence type="ECO:0000256" key="7">
    <source>
        <dbReference type="SAM" id="MobiDB-lite"/>
    </source>
</evidence>
<feature type="compositionally biased region" description="Basic and acidic residues" evidence="7">
    <location>
        <begin position="539"/>
        <end position="571"/>
    </location>
</feature>
<evidence type="ECO:0000256" key="1">
    <source>
        <dbReference type="ARBA" id="ARBA00004604"/>
    </source>
</evidence>
<keyword evidence="3 6" id="KW-0853">WD repeat</keyword>
<evidence type="ECO:0000256" key="5">
    <source>
        <dbReference type="ARBA" id="ARBA00023242"/>
    </source>
</evidence>
<dbReference type="Pfam" id="PF00400">
    <property type="entry name" value="WD40"/>
    <property type="match status" value="1"/>
</dbReference>
<keyword evidence="2" id="KW-0698">rRNA processing</keyword>
<name>A0A7J6KV49_PEROL</name>
<feature type="non-terminal residue" evidence="10">
    <location>
        <position position="1"/>
    </location>
</feature>
<reference evidence="11 12" key="1">
    <citation type="submission" date="2020-04" db="EMBL/GenBank/DDBJ databases">
        <title>Perkinsus olseni comparative genomics.</title>
        <authorList>
            <person name="Bogema D.R."/>
        </authorList>
    </citation>
    <scope>NUCLEOTIDE SEQUENCE [LARGE SCALE GENOMIC DNA]</scope>
    <source>
        <strain evidence="9">ATCC PRA-179</strain>
        <strain evidence="10">ATCC PRA-31</strain>
    </source>
</reference>
<evidence type="ECO:0000313" key="12">
    <source>
        <dbReference type="Proteomes" id="UP000572268"/>
    </source>
</evidence>